<dbReference type="InterPro" id="IPR013954">
    <property type="entry name" value="PNK3P"/>
</dbReference>
<dbReference type="VEuPathDB" id="FungiDB:CJI97_003728"/>
<dbReference type="VEuPathDB" id="FungiDB:CJI96_0002187"/>
<gene>
    <name evidence="1" type="ORF">QG37_04874</name>
</gene>
<dbReference type="InterPro" id="IPR006549">
    <property type="entry name" value="HAD-SF_hydro_IIIA"/>
</dbReference>
<dbReference type="AlphaFoldDB" id="A0A0L0NWD3"/>
<dbReference type="Proteomes" id="UP000037122">
    <property type="component" value="Unassembled WGS sequence"/>
</dbReference>
<dbReference type="Pfam" id="PF08645">
    <property type="entry name" value="PNK3P"/>
    <property type="match status" value="1"/>
</dbReference>
<organism evidence="1 2">
    <name type="scientific">Candidozyma auris</name>
    <name type="common">Yeast</name>
    <name type="synonym">Candida auris</name>
    <dbReference type="NCBI Taxonomy" id="498019"/>
    <lineage>
        <taxon>Eukaryota</taxon>
        <taxon>Fungi</taxon>
        <taxon>Dikarya</taxon>
        <taxon>Ascomycota</taxon>
        <taxon>Saccharomycotina</taxon>
        <taxon>Pichiomycetes</taxon>
        <taxon>Metschnikowiaceae</taxon>
        <taxon>Candidozyma</taxon>
    </lineage>
</organism>
<reference evidence="2" key="1">
    <citation type="journal article" date="2015" name="BMC Genomics">
        <title>Draft genome of a commonly misdiagnosed multidrug resistant pathogen Candida auris.</title>
        <authorList>
            <person name="Chatterjee S."/>
            <person name="Alampalli S.V."/>
            <person name="Nageshan R.K."/>
            <person name="Chettiar S.T."/>
            <person name="Joshi S."/>
            <person name="Tatu U.S."/>
        </authorList>
    </citation>
    <scope>NUCLEOTIDE SEQUENCE [LARGE SCALE GENOMIC DNA]</scope>
    <source>
        <strain evidence="2">6684</strain>
    </source>
</reference>
<dbReference type="GO" id="GO:0046404">
    <property type="term" value="F:ATP-dependent polydeoxyribonucleotide 5'-hydroxyl-kinase activity"/>
    <property type="evidence" value="ECO:0007669"/>
    <property type="project" value="TreeGrafter"/>
</dbReference>
<dbReference type="GO" id="GO:0006281">
    <property type="term" value="P:DNA repair"/>
    <property type="evidence" value="ECO:0007669"/>
    <property type="project" value="TreeGrafter"/>
</dbReference>
<sequence length="254" mass="28651">MSKDIASMLGGSRVVKKKIEKKKLENLAPLATQSFSARWKVYGSHCITNFPRTDAFKDYVVQQLGQDTKKLRLATFDLDGTLTQTKTGGSFARGPGDWRWFSEVTKSKVIQEIIEKKFILVIFTNQGGVIASEDHKSSKSYLNFKERVNQVVTSLGKEVPYPLVVAAPKRPKGKQKVISSEADHERMRKPATGMFETVCEYFEDVFGDVVTIDKLESFYVGDAAGRDQDFLDSDKKFAEAIGLPFYTPEEFYDK</sequence>
<comment type="caution">
    <text evidence="1">The sequence shown here is derived from an EMBL/GenBank/DDBJ whole genome shotgun (WGS) entry which is preliminary data.</text>
</comment>
<evidence type="ECO:0008006" key="3">
    <source>
        <dbReference type="Google" id="ProtNLM"/>
    </source>
</evidence>
<dbReference type="InterPro" id="IPR023214">
    <property type="entry name" value="HAD_sf"/>
</dbReference>
<dbReference type="VEuPathDB" id="FungiDB:CJJ07_002658"/>
<name>A0A0L0NWD3_CANAR</name>
<dbReference type="VEuPathDB" id="FungiDB:CJJ09_000451"/>
<dbReference type="VEuPathDB" id="FungiDB:QG37_04874"/>
<dbReference type="PANTHER" id="PTHR12083">
    <property type="entry name" value="BIFUNCTIONAL POLYNUCLEOTIDE PHOSPHATASE/KINASE"/>
    <property type="match status" value="1"/>
</dbReference>
<dbReference type="Gene3D" id="3.40.50.1000">
    <property type="entry name" value="HAD superfamily/HAD-like"/>
    <property type="match status" value="1"/>
</dbReference>
<dbReference type="InterPro" id="IPR006551">
    <property type="entry name" value="Polynucleotide_phosphatase"/>
</dbReference>
<dbReference type="InterPro" id="IPR036412">
    <property type="entry name" value="HAD-like_sf"/>
</dbReference>
<protein>
    <recommendedName>
        <fullName evidence="3">DNA 3'-phosphatase</fullName>
    </recommendedName>
</protein>
<dbReference type="NCBIfam" id="TIGR01662">
    <property type="entry name" value="HAD-SF-IIIA"/>
    <property type="match status" value="1"/>
</dbReference>
<dbReference type="VEuPathDB" id="FungiDB:B9J08_003653"/>
<dbReference type="PANTHER" id="PTHR12083:SF9">
    <property type="entry name" value="BIFUNCTIONAL POLYNUCLEOTIDE PHOSPHATASE_KINASE"/>
    <property type="match status" value="1"/>
</dbReference>
<accession>A0A0L0NWD3</accession>
<dbReference type="SUPFAM" id="SSF56784">
    <property type="entry name" value="HAD-like"/>
    <property type="match status" value="1"/>
</dbReference>
<dbReference type="EMBL" id="LGST01000033">
    <property type="protein sequence ID" value="KND98344.1"/>
    <property type="molecule type" value="Genomic_DNA"/>
</dbReference>
<evidence type="ECO:0000313" key="1">
    <source>
        <dbReference type="EMBL" id="KND98344.1"/>
    </source>
</evidence>
<dbReference type="GO" id="GO:0003690">
    <property type="term" value="F:double-stranded DNA binding"/>
    <property type="evidence" value="ECO:0007669"/>
    <property type="project" value="TreeGrafter"/>
</dbReference>
<proteinExistence type="predicted"/>
<evidence type="ECO:0000313" key="2">
    <source>
        <dbReference type="Proteomes" id="UP000037122"/>
    </source>
</evidence>
<dbReference type="NCBIfam" id="TIGR01664">
    <property type="entry name" value="DNA-3'-Pase"/>
    <property type="match status" value="1"/>
</dbReference>
<dbReference type="GO" id="GO:0046403">
    <property type="term" value="F:polynucleotide 3'-phosphatase activity"/>
    <property type="evidence" value="ECO:0007669"/>
    <property type="project" value="TreeGrafter"/>
</dbReference>